<keyword evidence="2" id="KW-0012">Acyltransferase</keyword>
<evidence type="ECO:0000256" key="2">
    <source>
        <dbReference type="ARBA" id="ARBA00023315"/>
    </source>
</evidence>
<gene>
    <name evidence="4" type="ORF">PCC6912_10810</name>
</gene>
<comment type="caution">
    <text evidence="4">The sequence shown here is derived from an EMBL/GenBank/DDBJ whole genome shotgun (WGS) entry which is preliminary data.</text>
</comment>
<organism evidence="4 5">
    <name type="scientific">Chlorogloeopsis fritschii PCC 6912</name>
    <dbReference type="NCBI Taxonomy" id="211165"/>
    <lineage>
        <taxon>Bacteria</taxon>
        <taxon>Bacillati</taxon>
        <taxon>Cyanobacteriota</taxon>
        <taxon>Cyanophyceae</taxon>
        <taxon>Nostocales</taxon>
        <taxon>Chlorogloeopsidaceae</taxon>
        <taxon>Chlorogloeopsis</taxon>
    </lineage>
</organism>
<dbReference type="Pfam" id="PF00583">
    <property type="entry name" value="Acetyltransf_1"/>
    <property type="match status" value="1"/>
</dbReference>
<dbReference type="PROSITE" id="PS51186">
    <property type="entry name" value="GNAT"/>
    <property type="match status" value="1"/>
</dbReference>
<evidence type="ECO:0000256" key="1">
    <source>
        <dbReference type="ARBA" id="ARBA00022679"/>
    </source>
</evidence>
<keyword evidence="5" id="KW-1185">Reference proteome</keyword>
<dbReference type="PANTHER" id="PTHR43877">
    <property type="entry name" value="AMINOALKYLPHOSPHONATE N-ACETYLTRANSFERASE-RELATED-RELATED"/>
    <property type="match status" value="1"/>
</dbReference>
<dbReference type="SUPFAM" id="SSF55729">
    <property type="entry name" value="Acyl-CoA N-acyltransferases (Nat)"/>
    <property type="match status" value="1"/>
</dbReference>
<evidence type="ECO:0000259" key="3">
    <source>
        <dbReference type="PROSITE" id="PS51186"/>
    </source>
</evidence>
<dbReference type="Proteomes" id="UP000268857">
    <property type="component" value="Unassembled WGS sequence"/>
</dbReference>
<evidence type="ECO:0000313" key="4">
    <source>
        <dbReference type="EMBL" id="RUR84965.1"/>
    </source>
</evidence>
<evidence type="ECO:0000313" key="5">
    <source>
        <dbReference type="Proteomes" id="UP000268857"/>
    </source>
</evidence>
<dbReference type="InterPro" id="IPR016181">
    <property type="entry name" value="Acyl_CoA_acyltransferase"/>
</dbReference>
<dbReference type="EMBL" id="RSCJ01000003">
    <property type="protein sequence ID" value="RUR84965.1"/>
    <property type="molecule type" value="Genomic_DNA"/>
</dbReference>
<dbReference type="RefSeq" id="WP_016872598.1">
    <property type="nucleotide sequence ID" value="NZ_AJLN01000084.1"/>
</dbReference>
<keyword evidence="1" id="KW-0808">Transferase</keyword>
<sequence length="145" mass="16682">MAIEITELYITDYEDVISLWENTEGIKLRDADSKENIQRYLERNSGLSFAARKDGQIVGAILCGHDGRRGYLHHLAVLPIYRRQGIGTKLVESSLARLRNWGIEKCHLFILTENVQAKQFWEKLGWCERTDIQMMSLNLSNSSNP</sequence>
<dbReference type="Gene3D" id="3.40.630.30">
    <property type="match status" value="1"/>
</dbReference>
<dbReference type="CDD" id="cd04301">
    <property type="entry name" value="NAT_SF"/>
    <property type="match status" value="1"/>
</dbReference>
<dbReference type="OrthoDB" id="9796381at2"/>
<dbReference type="InterPro" id="IPR050832">
    <property type="entry name" value="Bact_Acetyltransf"/>
</dbReference>
<reference evidence="4 5" key="1">
    <citation type="journal article" date="2019" name="Genome Biol. Evol.">
        <title>Day and night: Metabolic profiles and evolutionary relationships of six axenic non-marine cyanobacteria.</title>
        <authorList>
            <person name="Will S.E."/>
            <person name="Henke P."/>
            <person name="Boedeker C."/>
            <person name="Huang S."/>
            <person name="Brinkmann H."/>
            <person name="Rohde M."/>
            <person name="Jarek M."/>
            <person name="Friedl T."/>
            <person name="Seufert S."/>
            <person name="Schumacher M."/>
            <person name="Overmann J."/>
            <person name="Neumann-Schaal M."/>
            <person name="Petersen J."/>
        </authorList>
    </citation>
    <scope>NUCLEOTIDE SEQUENCE [LARGE SCALE GENOMIC DNA]</scope>
    <source>
        <strain evidence="4 5">PCC 6912</strain>
    </source>
</reference>
<feature type="domain" description="N-acetyltransferase" evidence="3">
    <location>
        <begin position="3"/>
        <end position="140"/>
    </location>
</feature>
<dbReference type="STRING" id="211165.GCA_000317285_03121"/>
<protein>
    <recommendedName>
        <fullName evidence="3">N-acetyltransferase domain-containing protein</fullName>
    </recommendedName>
</protein>
<dbReference type="InterPro" id="IPR000182">
    <property type="entry name" value="GNAT_dom"/>
</dbReference>
<name>A0A433NNN6_CHLFR</name>
<proteinExistence type="predicted"/>
<accession>A0A433NNN6</accession>
<dbReference type="AlphaFoldDB" id="A0A433NNN6"/>
<dbReference type="GO" id="GO:0016747">
    <property type="term" value="F:acyltransferase activity, transferring groups other than amino-acyl groups"/>
    <property type="evidence" value="ECO:0007669"/>
    <property type="project" value="InterPro"/>
</dbReference>
<dbReference type="PANTHER" id="PTHR43877:SF1">
    <property type="entry name" value="ACETYLTRANSFERASE"/>
    <property type="match status" value="1"/>
</dbReference>